<dbReference type="InterPro" id="IPR042070">
    <property type="entry name" value="PucR_C-HTH_sf"/>
</dbReference>
<feature type="domain" description="PucR C-terminal helix-turn-helix" evidence="1">
    <location>
        <begin position="276"/>
        <end position="332"/>
    </location>
</feature>
<dbReference type="SUPFAM" id="SSF46689">
    <property type="entry name" value="Homeodomain-like"/>
    <property type="match status" value="1"/>
</dbReference>
<proteinExistence type="predicted"/>
<dbReference type="PANTHER" id="PTHR33744">
    <property type="entry name" value="CARBOHYDRATE DIACID REGULATOR"/>
    <property type="match status" value="1"/>
</dbReference>
<dbReference type="Gene3D" id="1.10.10.2840">
    <property type="entry name" value="PucR C-terminal helix-turn-helix domain"/>
    <property type="match status" value="1"/>
</dbReference>
<dbReference type="Proteomes" id="UP000309676">
    <property type="component" value="Unassembled WGS sequence"/>
</dbReference>
<evidence type="ECO:0000313" key="2">
    <source>
        <dbReference type="EMBL" id="TLS49360.1"/>
    </source>
</evidence>
<dbReference type="Pfam" id="PF13556">
    <property type="entry name" value="HTH_30"/>
    <property type="match status" value="1"/>
</dbReference>
<reference evidence="2 3" key="1">
    <citation type="submission" date="2019-05" db="EMBL/GenBank/DDBJ databases">
        <authorList>
            <person name="Narsing Rao M.P."/>
            <person name="Li W.J."/>
        </authorList>
    </citation>
    <scope>NUCLEOTIDE SEQUENCE [LARGE SCALE GENOMIC DNA]</scope>
    <source>
        <strain evidence="2 3">SYSU_K30003</strain>
    </source>
</reference>
<protein>
    <submittedName>
        <fullName evidence="2">PucR family transcriptional regulator</fullName>
    </submittedName>
</protein>
<evidence type="ECO:0000313" key="3">
    <source>
        <dbReference type="Proteomes" id="UP000309676"/>
    </source>
</evidence>
<dbReference type="InterPro" id="IPR025736">
    <property type="entry name" value="PucR_C-HTH_dom"/>
</dbReference>
<dbReference type="OrthoDB" id="9792148at2"/>
<accession>A0A5R9G5F2</accession>
<keyword evidence="3" id="KW-1185">Reference proteome</keyword>
<dbReference type="InterPro" id="IPR051448">
    <property type="entry name" value="CdaR-like_regulators"/>
</dbReference>
<gene>
    <name evidence="2" type="ORF">FE782_26290</name>
</gene>
<dbReference type="PANTHER" id="PTHR33744:SF15">
    <property type="entry name" value="CARBOHYDRATE DIACID REGULATOR"/>
    <property type="match status" value="1"/>
</dbReference>
<dbReference type="AlphaFoldDB" id="A0A5R9G5F2"/>
<organism evidence="2 3">
    <name type="scientific">Paenibacillus antri</name>
    <dbReference type="NCBI Taxonomy" id="2582848"/>
    <lineage>
        <taxon>Bacteria</taxon>
        <taxon>Bacillati</taxon>
        <taxon>Bacillota</taxon>
        <taxon>Bacilli</taxon>
        <taxon>Bacillales</taxon>
        <taxon>Paenibacillaceae</taxon>
        <taxon>Paenibacillus</taxon>
    </lineage>
</organism>
<dbReference type="RefSeq" id="WP_138197337.1">
    <property type="nucleotide sequence ID" value="NZ_VCIW01000022.1"/>
</dbReference>
<evidence type="ECO:0000259" key="1">
    <source>
        <dbReference type="Pfam" id="PF13556"/>
    </source>
</evidence>
<sequence>MELEQLRSKLETIFGKKVTAQKDHGEAVRGEAFAAAGATLVVHGELTSSERKLVELLLEDGARPEPKPGGGGTDDERLAAALATWIMERLEQGDHDADLPESFARWPMLAGSKVPLLVYGDYPERLPSSSYADLKKLLKTFFEAEVALIPLHNKMWLILADASLLSEEREGEEESIEEALSALASGLQDMAASEWVGECHVATTYPFSPAGSLVHTVATLRETIELGRNFRLSSNIHLPWELRLETLLDAVPKRAKNRFLEGVLRRAEPSFDPEMLQTLEAFFTENCNVSDTAKRLYIHRNTLLYRLDKFKQETGMDVRDFEHAVLVRLALLLYKVTKRK</sequence>
<name>A0A5R9G5F2_9BACL</name>
<comment type="caution">
    <text evidence="2">The sequence shown here is derived from an EMBL/GenBank/DDBJ whole genome shotgun (WGS) entry which is preliminary data.</text>
</comment>
<dbReference type="EMBL" id="VCIW01000022">
    <property type="protein sequence ID" value="TLS49360.1"/>
    <property type="molecule type" value="Genomic_DNA"/>
</dbReference>
<dbReference type="InterPro" id="IPR009057">
    <property type="entry name" value="Homeodomain-like_sf"/>
</dbReference>